<dbReference type="Gene3D" id="1.10.150.200">
    <property type="entry name" value="Maltooligosyl trehalose synthase, domain 3"/>
    <property type="match status" value="1"/>
</dbReference>
<dbReference type="Proteomes" id="UP000280668">
    <property type="component" value="Unassembled WGS sequence"/>
</dbReference>
<dbReference type="AlphaFoldDB" id="A0A3N2BGB2"/>
<dbReference type="Gene3D" id="3.20.20.80">
    <property type="entry name" value="Glycosidases"/>
    <property type="match status" value="1"/>
</dbReference>
<dbReference type="RefSeq" id="WP_123304604.1">
    <property type="nucleotide sequence ID" value="NZ_RKHK01000001.1"/>
</dbReference>
<dbReference type="OrthoDB" id="9761577at2"/>
<feature type="domain" description="Glycosyl hydrolase family 13 catalytic" evidence="1">
    <location>
        <begin position="19"/>
        <end position="717"/>
    </location>
</feature>
<evidence type="ECO:0000259" key="1">
    <source>
        <dbReference type="SMART" id="SM00642"/>
    </source>
</evidence>
<dbReference type="SUPFAM" id="SSF51445">
    <property type="entry name" value="(Trans)glycosidases"/>
    <property type="match status" value="1"/>
</dbReference>
<dbReference type="SMART" id="SM00642">
    <property type="entry name" value="Aamy"/>
    <property type="match status" value="1"/>
</dbReference>
<dbReference type="PANTHER" id="PTHR10357:SF216">
    <property type="entry name" value="MALTOOLIGOSYL TREHALOSE SYNTHASE-RELATED"/>
    <property type="match status" value="1"/>
</dbReference>
<dbReference type="Gene3D" id="1.10.10.470">
    <property type="entry name" value="Maltooligosyl trehalose synthase, domain 4"/>
    <property type="match status" value="1"/>
</dbReference>
<name>A0A3N2BGB2_9MICO</name>
<gene>
    <name evidence="2" type="ORF">EDD31_2705</name>
</gene>
<dbReference type="Pfam" id="PF00128">
    <property type="entry name" value="Alpha-amylase"/>
    <property type="match status" value="1"/>
</dbReference>
<organism evidence="2 3">
    <name type="scientific">Bogoriella caseilytica</name>
    <dbReference type="NCBI Taxonomy" id="56055"/>
    <lineage>
        <taxon>Bacteria</taxon>
        <taxon>Bacillati</taxon>
        <taxon>Actinomycetota</taxon>
        <taxon>Actinomycetes</taxon>
        <taxon>Micrococcales</taxon>
        <taxon>Bogoriellaceae</taxon>
        <taxon>Bogoriella</taxon>
    </lineage>
</organism>
<protein>
    <submittedName>
        <fullName evidence="2">Maltooligosyl trehalose synthase</fullName>
    </submittedName>
</protein>
<keyword evidence="3" id="KW-1185">Reference proteome</keyword>
<sequence length="813" mass="88895">MSQPPSAGRRTPVSTYRLQLTPDFGFGPAAELLPYLDSLGVTDLYLSPVLQAAPDSQHGYDVVDHSRIRAEFGGREGLETLAAAAHARDMGLVVDIVPNHMTAPVPAFLNPAWWSFLRDGPDSPYRHWFDADLPTLVPVLGAPVDEVLASGELELTHEVVPGEERRGAQPVLRYHEHVLPVREGTEHLALPDLLVAQHHRPAWWRVGDEELSYRRFFDVTTLVGLRMEDERVFEATHALLFELFDAGVIDGFRVDHPDGMADPREYFRRLHDRTGGAWVVAEKILEGEEHLPEDWPVAGTTGYDLAWRLHGLQVDPAGAEPLAALARDLGATTEAVPVLAERAKREIIDGSLRAELTRLTSAVRAVLSENGQRDHTTSAVRACLIELLVTFPRYRAYVVPGEPIPTESREIIGACADRARECVSEVHRPTLDAVLAVILGDGLDSPAAGEAIIRFQQVCGALTAKGVEDTSFYRWTTLTSLCEVGAAPERFGVDIEEVHAWARRTTATHPATMTAGSTHDTKRGEDVRARLSVLAGDAEAWVALIRRLRGDDRPASLDGAAENLLWQTLVGTWGPSGPIELERIHDYLRKAVREQKSWTTWTSPDEAAEQDLFRYASDLLSDPRVRAELSAWHAEHAQDIRRAVLSTKLAQLTMPGVADIYRGTEVVETALVDPDNRLPVDFAALATALSEVDAEQEPAGWSALDLEKLRLTAAALRLRRRHAAAFVGPASTYLPLPSSSGTLLAYARGDAGGPQAVVLATRLRAPEPDASVVLPDGPWRNLLRPGSAPWQGNVTVGEVLDASPVALLEKDAT</sequence>
<comment type="caution">
    <text evidence="2">The sequence shown here is derived from an EMBL/GenBank/DDBJ whole genome shotgun (WGS) entry which is preliminary data.</text>
</comment>
<dbReference type="EMBL" id="RKHK01000001">
    <property type="protein sequence ID" value="ROR74301.1"/>
    <property type="molecule type" value="Genomic_DNA"/>
</dbReference>
<dbReference type="NCBIfam" id="TIGR02401">
    <property type="entry name" value="trehalose_TreY"/>
    <property type="match status" value="1"/>
</dbReference>
<accession>A0A3N2BGB2</accession>
<dbReference type="InterPro" id="IPR012767">
    <property type="entry name" value="Trehalose_TreY"/>
</dbReference>
<proteinExistence type="predicted"/>
<dbReference type="GO" id="GO:0030980">
    <property type="term" value="P:alpha-glucan catabolic process"/>
    <property type="evidence" value="ECO:0007669"/>
    <property type="project" value="TreeGrafter"/>
</dbReference>
<evidence type="ECO:0000313" key="3">
    <source>
        <dbReference type="Proteomes" id="UP000280668"/>
    </source>
</evidence>
<dbReference type="InterPro" id="IPR013797">
    <property type="entry name" value="Maltooligo_trehalose_synth_4"/>
</dbReference>
<evidence type="ECO:0000313" key="2">
    <source>
        <dbReference type="EMBL" id="ROR74301.1"/>
    </source>
</evidence>
<dbReference type="Gene3D" id="3.30.1590.10">
    <property type="entry name" value="Maltooligosyl trehalose synthase, domain 2"/>
    <property type="match status" value="1"/>
</dbReference>
<dbReference type="CDD" id="cd11336">
    <property type="entry name" value="AmyAc_MTSase"/>
    <property type="match status" value="1"/>
</dbReference>
<dbReference type="GO" id="GO:0047470">
    <property type="term" value="F:(1,4)-alpha-D-glucan 1-alpha-D-glucosylmutase activity"/>
    <property type="evidence" value="ECO:0007669"/>
    <property type="project" value="TreeGrafter"/>
</dbReference>
<reference evidence="2 3" key="1">
    <citation type="submission" date="2018-11" db="EMBL/GenBank/DDBJ databases">
        <title>Sequencing the genomes of 1000 actinobacteria strains.</title>
        <authorList>
            <person name="Klenk H.-P."/>
        </authorList>
    </citation>
    <scope>NUCLEOTIDE SEQUENCE [LARGE SCALE GENOMIC DNA]</scope>
    <source>
        <strain evidence="2 3">DSM 11294</strain>
    </source>
</reference>
<dbReference type="InterPro" id="IPR017853">
    <property type="entry name" value="GH"/>
</dbReference>
<dbReference type="InterPro" id="IPR006047">
    <property type="entry name" value="GH13_cat_dom"/>
</dbReference>
<dbReference type="GO" id="GO:0005992">
    <property type="term" value="P:trehalose biosynthetic process"/>
    <property type="evidence" value="ECO:0007669"/>
    <property type="project" value="TreeGrafter"/>
</dbReference>
<dbReference type="PANTHER" id="PTHR10357">
    <property type="entry name" value="ALPHA-AMYLASE FAMILY MEMBER"/>
    <property type="match status" value="1"/>
</dbReference>